<dbReference type="InterPro" id="IPR017905">
    <property type="entry name" value="ERV/ALR_sulphydryl_oxidase"/>
</dbReference>
<dbReference type="EMBL" id="SPLM01000072">
    <property type="protein sequence ID" value="TMW63113.1"/>
    <property type="molecule type" value="Genomic_DNA"/>
</dbReference>
<dbReference type="AlphaFoldDB" id="A0A8K1CIJ9"/>
<name>A0A8K1CIJ9_PYTOL</name>
<dbReference type="Pfam" id="PF04777">
    <property type="entry name" value="Evr1_Alr"/>
    <property type="match status" value="1"/>
</dbReference>
<dbReference type="GO" id="GO:0005739">
    <property type="term" value="C:mitochondrion"/>
    <property type="evidence" value="ECO:0007669"/>
    <property type="project" value="TreeGrafter"/>
</dbReference>
<evidence type="ECO:0000256" key="4">
    <source>
        <dbReference type="ARBA" id="ARBA00023002"/>
    </source>
</evidence>
<dbReference type="PANTHER" id="PTHR12645:SF0">
    <property type="entry name" value="FAD-LINKED SULFHYDRYL OXIDASE ALR"/>
    <property type="match status" value="1"/>
</dbReference>
<feature type="region of interest" description="Disordered" evidence="7">
    <location>
        <begin position="26"/>
        <end position="46"/>
    </location>
</feature>
<comment type="caution">
    <text evidence="9">The sequence shown here is derived from an EMBL/GenBank/DDBJ whole genome shotgun (WGS) entry which is preliminary data.</text>
</comment>
<reference evidence="9" key="1">
    <citation type="submission" date="2019-03" db="EMBL/GenBank/DDBJ databases">
        <title>Long read genome sequence of the mycoparasitic Pythium oligandrum ATCC 38472 isolated from sugarbeet rhizosphere.</title>
        <authorList>
            <person name="Gaulin E."/>
        </authorList>
    </citation>
    <scope>NUCLEOTIDE SEQUENCE</scope>
    <source>
        <strain evidence="9">ATCC 38472_TT</strain>
    </source>
</reference>
<proteinExistence type="predicted"/>
<sequence length="178" mass="19846">MVASDPNCVEPACKSKVDMFKSFMGGQTRTQSSKTSSAATRAETAMPTDCPLGREELGNATWGLLHSMGAYFPDQPSKEYQHKAKTFVEALALMYPCVHCAEDFQNEVKKSPPKVDSRTSFSLWLCEQHNIVNKKIGKKPFECTMKNLDERWRTGRAACWGEDGDKETIPATLGQDDE</sequence>
<dbReference type="PROSITE" id="PS51324">
    <property type="entry name" value="ERV_ALR"/>
    <property type="match status" value="1"/>
</dbReference>
<keyword evidence="2 6" id="KW-0285">Flavoprotein</keyword>
<evidence type="ECO:0000313" key="9">
    <source>
        <dbReference type="EMBL" id="TMW63113.1"/>
    </source>
</evidence>
<keyword evidence="4 6" id="KW-0560">Oxidoreductase</keyword>
<dbReference type="GO" id="GO:0050660">
    <property type="term" value="F:flavin adenine dinucleotide binding"/>
    <property type="evidence" value="ECO:0007669"/>
    <property type="project" value="TreeGrafter"/>
</dbReference>
<dbReference type="FunFam" id="1.20.120.310:FF:000002">
    <property type="entry name" value="Sulfhydryl oxidase"/>
    <property type="match status" value="1"/>
</dbReference>
<dbReference type="Proteomes" id="UP000794436">
    <property type="component" value="Unassembled WGS sequence"/>
</dbReference>
<evidence type="ECO:0000256" key="2">
    <source>
        <dbReference type="ARBA" id="ARBA00022630"/>
    </source>
</evidence>
<evidence type="ECO:0000256" key="6">
    <source>
        <dbReference type="RuleBase" id="RU371123"/>
    </source>
</evidence>
<feature type="domain" description="ERV/ALR sulfhydryl oxidase" evidence="8">
    <location>
        <begin position="50"/>
        <end position="152"/>
    </location>
</feature>
<dbReference type="OrthoDB" id="17199at2759"/>
<protein>
    <recommendedName>
        <fullName evidence="6">Sulfhydryl oxidase</fullName>
        <ecNumber evidence="6">1.8.3.2</ecNumber>
    </recommendedName>
</protein>
<dbReference type="Gene3D" id="1.20.120.310">
    <property type="entry name" value="ERV/ALR sulfhydryl oxidase domain"/>
    <property type="match status" value="1"/>
</dbReference>
<dbReference type="EC" id="1.8.3.2" evidence="6"/>
<evidence type="ECO:0000256" key="5">
    <source>
        <dbReference type="ARBA" id="ARBA00023157"/>
    </source>
</evidence>
<comment type="cofactor">
    <cofactor evidence="1 6">
        <name>FAD</name>
        <dbReference type="ChEBI" id="CHEBI:57692"/>
    </cofactor>
</comment>
<accession>A0A8K1CIJ9</accession>
<evidence type="ECO:0000313" key="10">
    <source>
        <dbReference type="Proteomes" id="UP000794436"/>
    </source>
</evidence>
<evidence type="ECO:0000256" key="3">
    <source>
        <dbReference type="ARBA" id="ARBA00022827"/>
    </source>
</evidence>
<evidence type="ECO:0000259" key="8">
    <source>
        <dbReference type="PROSITE" id="PS51324"/>
    </source>
</evidence>
<keyword evidence="3 6" id="KW-0274">FAD</keyword>
<feature type="compositionally biased region" description="Polar residues" evidence="7">
    <location>
        <begin position="26"/>
        <end position="39"/>
    </location>
</feature>
<dbReference type="PANTHER" id="PTHR12645">
    <property type="entry name" value="ALR/ERV"/>
    <property type="match status" value="1"/>
</dbReference>
<comment type="catalytic activity">
    <reaction evidence="6">
        <text>2 R'C(R)SH + O2 = R'C(R)S-S(R)CR' + H2O2</text>
        <dbReference type="Rhea" id="RHEA:17357"/>
        <dbReference type="ChEBI" id="CHEBI:15379"/>
        <dbReference type="ChEBI" id="CHEBI:16240"/>
        <dbReference type="ChEBI" id="CHEBI:16520"/>
        <dbReference type="ChEBI" id="CHEBI:17412"/>
        <dbReference type="EC" id="1.8.3.2"/>
    </reaction>
</comment>
<keyword evidence="5" id="KW-1015">Disulfide bond</keyword>
<dbReference type="InterPro" id="IPR036774">
    <property type="entry name" value="ERV/ALR_sulphydryl_oxid_sf"/>
</dbReference>
<dbReference type="InterPro" id="IPR039799">
    <property type="entry name" value="ALR/ERV"/>
</dbReference>
<dbReference type="GO" id="GO:0016971">
    <property type="term" value="F:flavin-dependent sulfhydryl oxidase activity"/>
    <property type="evidence" value="ECO:0007669"/>
    <property type="project" value="InterPro"/>
</dbReference>
<dbReference type="SUPFAM" id="SSF69000">
    <property type="entry name" value="FAD-dependent thiol oxidase"/>
    <property type="match status" value="1"/>
</dbReference>
<evidence type="ECO:0000256" key="1">
    <source>
        <dbReference type="ARBA" id="ARBA00001974"/>
    </source>
</evidence>
<evidence type="ECO:0000256" key="7">
    <source>
        <dbReference type="SAM" id="MobiDB-lite"/>
    </source>
</evidence>
<organism evidence="9 10">
    <name type="scientific">Pythium oligandrum</name>
    <name type="common">Mycoparasitic fungus</name>
    <dbReference type="NCBI Taxonomy" id="41045"/>
    <lineage>
        <taxon>Eukaryota</taxon>
        <taxon>Sar</taxon>
        <taxon>Stramenopiles</taxon>
        <taxon>Oomycota</taxon>
        <taxon>Peronosporomycetes</taxon>
        <taxon>Pythiales</taxon>
        <taxon>Pythiaceae</taxon>
        <taxon>Pythium</taxon>
    </lineage>
</organism>
<gene>
    <name evidence="9" type="ORF">Poli38472_002054</name>
</gene>
<keyword evidence="10" id="KW-1185">Reference proteome</keyword>